<keyword evidence="4" id="KW-0547">Nucleotide-binding</keyword>
<comment type="caution">
    <text evidence="12">The sequence shown here is derived from an EMBL/GenBank/DDBJ whole genome shotgun (WGS) entry which is preliminary data.</text>
</comment>
<dbReference type="Pfam" id="PF23559">
    <property type="entry name" value="WHD_DRP"/>
    <property type="match status" value="1"/>
</dbReference>
<evidence type="ECO:0000256" key="2">
    <source>
        <dbReference type="ARBA" id="ARBA00022614"/>
    </source>
</evidence>
<dbReference type="Gene3D" id="3.80.10.10">
    <property type="entry name" value="Ribonuclease Inhibitor"/>
    <property type="match status" value="2"/>
</dbReference>
<dbReference type="SUPFAM" id="SSF52540">
    <property type="entry name" value="P-loop containing nucleoside triphosphate hydrolases"/>
    <property type="match status" value="2"/>
</dbReference>
<dbReference type="Proteomes" id="UP001140206">
    <property type="component" value="Chromosome 2"/>
</dbReference>
<keyword evidence="7" id="KW-1133">Transmembrane helix</keyword>
<dbReference type="InterPro" id="IPR044974">
    <property type="entry name" value="Disease_R_plants"/>
</dbReference>
<dbReference type="PANTHER" id="PTHR23155">
    <property type="entry name" value="DISEASE RESISTANCE PROTEIN RP"/>
    <property type="match status" value="1"/>
</dbReference>
<dbReference type="GO" id="GO:0043531">
    <property type="term" value="F:ADP binding"/>
    <property type="evidence" value="ECO:0007669"/>
    <property type="project" value="InterPro"/>
</dbReference>
<dbReference type="InterPro" id="IPR002182">
    <property type="entry name" value="NB-ARC"/>
</dbReference>
<feature type="domain" description="NB-ARC" evidence="8">
    <location>
        <begin position="167"/>
        <end position="364"/>
    </location>
</feature>
<feature type="domain" description="Disease resistance R13L4/SHOC-2-like LRR" evidence="11">
    <location>
        <begin position="799"/>
        <end position="1051"/>
    </location>
</feature>
<dbReference type="InterPro" id="IPR055414">
    <property type="entry name" value="LRR_R13L4/SHOC2-like"/>
</dbReference>
<dbReference type="InterPro" id="IPR032675">
    <property type="entry name" value="LRR_dom_sf"/>
</dbReference>
<feature type="transmembrane region" description="Helical" evidence="7">
    <location>
        <begin position="764"/>
        <end position="786"/>
    </location>
</feature>
<keyword evidence="7" id="KW-0472">Membrane</keyword>
<dbReference type="Gene3D" id="1.10.8.430">
    <property type="entry name" value="Helical domain of apoptotic protease-activating factors"/>
    <property type="match status" value="1"/>
</dbReference>
<feature type="transmembrane region" description="Helical" evidence="7">
    <location>
        <begin position="731"/>
        <end position="752"/>
    </location>
</feature>
<dbReference type="PRINTS" id="PR00364">
    <property type="entry name" value="DISEASERSIST"/>
</dbReference>
<dbReference type="InterPro" id="IPR036388">
    <property type="entry name" value="WH-like_DNA-bd_sf"/>
</dbReference>
<dbReference type="AlphaFoldDB" id="A0AAV8F0N3"/>
<evidence type="ECO:0000259" key="8">
    <source>
        <dbReference type="Pfam" id="PF00931"/>
    </source>
</evidence>
<dbReference type="InterPro" id="IPR041118">
    <property type="entry name" value="Rx_N"/>
</dbReference>
<dbReference type="CDD" id="cd14798">
    <property type="entry name" value="RX-CC_like"/>
    <property type="match status" value="1"/>
</dbReference>
<gene>
    <name evidence="12" type="ORF">LUZ62_035374</name>
</gene>
<feature type="domain" description="Disease resistance N-terminal" evidence="9">
    <location>
        <begin position="12"/>
        <end position="94"/>
    </location>
</feature>
<evidence type="ECO:0000313" key="12">
    <source>
        <dbReference type="EMBL" id="KAJ4784128.1"/>
    </source>
</evidence>
<dbReference type="Gene3D" id="1.20.5.4130">
    <property type="match status" value="1"/>
</dbReference>
<evidence type="ECO:0000256" key="3">
    <source>
        <dbReference type="ARBA" id="ARBA00022737"/>
    </source>
</evidence>
<organism evidence="12 13">
    <name type="scientific">Rhynchospora pubera</name>
    <dbReference type="NCBI Taxonomy" id="906938"/>
    <lineage>
        <taxon>Eukaryota</taxon>
        <taxon>Viridiplantae</taxon>
        <taxon>Streptophyta</taxon>
        <taxon>Embryophyta</taxon>
        <taxon>Tracheophyta</taxon>
        <taxon>Spermatophyta</taxon>
        <taxon>Magnoliopsida</taxon>
        <taxon>Liliopsida</taxon>
        <taxon>Poales</taxon>
        <taxon>Cyperaceae</taxon>
        <taxon>Cyperoideae</taxon>
        <taxon>Rhynchosporeae</taxon>
        <taxon>Rhynchospora</taxon>
    </lineage>
</organism>
<evidence type="ECO:0000259" key="10">
    <source>
        <dbReference type="Pfam" id="PF23559"/>
    </source>
</evidence>
<proteinExistence type="inferred from homology"/>
<evidence type="ECO:0000256" key="1">
    <source>
        <dbReference type="ARBA" id="ARBA00008894"/>
    </source>
</evidence>
<dbReference type="GO" id="GO:0002758">
    <property type="term" value="P:innate immune response-activating signaling pathway"/>
    <property type="evidence" value="ECO:0007669"/>
    <property type="project" value="UniProtKB-ARBA"/>
</dbReference>
<dbReference type="GO" id="GO:0042742">
    <property type="term" value="P:defense response to bacterium"/>
    <property type="evidence" value="ECO:0007669"/>
    <property type="project" value="UniProtKB-ARBA"/>
</dbReference>
<keyword evidence="3" id="KW-0677">Repeat</keyword>
<sequence>MEVASLSMATSAISFGIKAVSKVIANEINLLEGAKDDLYFIHEELKMMQAFLRATSTKDMKGETEITWISQVRELAFDVEDCINEASVCQMDKSCLSSMCSVKIQDHFARKIKGLKNRIEEVSKRNKRYDLTKSLDADKNGPIHCHVTSIGLTANDEDLLVGLAKPMEELVELVLQEHAEQKVISVIGMGGAGKTTLVRNVYSSQKLSNQFEFVYWYNVLHPFKIEDFIERLAKKISVDENQKGGMKGQISEGKLNIEGNKTKIENLLRKKSLKEMTEEMEMKVMEYLNNKKYVIVIDDLLSKSEWNLIEPKLPKSTGSRIIVTTRSTSLAEDISHSSDDIFEIQTLEENHAKDLFFKAVYKTNHCMKESGNKIEDPPHESKSNMKCGPSSSEINEENPEAQNQCMMADLITTDMETQASLIIDKCNRLPIAIVTIGGYLATKPKTSVEWKAMHDNLSSELANNTKLDKVKTVLSSSYDGMPYHLKSCLLYLSVFHNHHEIRRTRIIRRWMAEGYVMEDRNKMAYDVGKGYFYDLMGRSLIRPSQMTIMVNGDVNRCDIHDVIYEILILEKSMDENVLSLLEDDKLRTKGDKVRHLMIRGNSPKEESVLDKLELSHMRSLSIFRKVGSKFRYSRMKLLRVLDLEGTTDFENQDLKKIGKLRHLKYLGLRGTKVTKLPKSLQKLLDLETLDIRNTAVEELPEGFIMLRKLSYLRSGFDLYNIQDPRKEYYNVLDIIGFVSIITLMIPFMPVLALNFCTPLSIDDLLIVTAGCALTICPLLIPFCIYFSRDKNKVLMFGSYGVKVPRGIKNLSALHTLGMVDVGESKSLVKEIKHLTNLRKLAVTGFSNENGKEIAEVIDTLNHLRSLVLSAADYTGLSRCLAGVHSPPKYLQSLKLYSPIGQLPDWIRLLENLVKVELRYTELESEQIKMLGELRNLTILRMLMNSFKGKQLNFGPGAFRKLKVLIIEKLETLTSVSFEERSMLRLENLEINRCRSLGEGGLTGLLFLERMKEILVKYEYYEEPESMQFNENIQALEIELRDTLSGHPIKSTLKVMRY</sequence>
<reference evidence="12" key="1">
    <citation type="submission" date="2022-08" db="EMBL/GenBank/DDBJ databases">
        <authorList>
            <person name="Marques A."/>
        </authorList>
    </citation>
    <scope>NUCLEOTIDE SEQUENCE</scope>
    <source>
        <strain evidence="12">RhyPub2mFocal</strain>
        <tissue evidence="12">Leaves</tissue>
    </source>
</reference>
<dbReference type="EMBL" id="JAMFTS010000002">
    <property type="protein sequence ID" value="KAJ4784128.1"/>
    <property type="molecule type" value="Genomic_DNA"/>
</dbReference>
<dbReference type="InterPro" id="IPR027417">
    <property type="entry name" value="P-loop_NTPase"/>
</dbReference>
<dbReference type="Gene3D" id="1.10.10.10">
    <property type="entry name" value="Winged helix-like DNA-binding domain superfamily/Winged helix DNA-binding domain"/>
    <property type="match status" value="1"/>
</dbReference>
<dbReference type="InterPro" id="IPR058922">
    <property type="entry name" value="WHD_DRP"/>
</dbReference>
<dbReference type="Pfam" id="PF23598">
    <property type="entry name" value="LRR_14"/>
    <property type="match status" value="2"/>
</dbReference>
<keyword evidence="5" id="KW-0611">Plant defense</keyword>
<evidence type="ECO:0000259" key="9">
    <source>
        <dbReference type="Pfam" id="PF18052"/>
    </source>
</evidence>
<evidence type="ECO:0000313" key="13">
    <source>
        <dbReference type="Proteomes" id="UP001140206"/>
    </source>
</evidence>
<name>A0AAV8F0N3_9POAL</name>
<dbReference type="InterPro" id="IPR042197">
    <property type="entry name" value="Apaf_helical"/>
</dbReference>
<dbReference type="SUPFAM" id="SSF52047">
    <property type="entry name" value="RNI-like"/>
    <property type="match status" value="1"/>
</dbReference>
<feature type="compositionally biased region" description="Basic and acidic residues" evidence="6">
    <location>
        <begin position="371"/>
        <end position="383"/>
    </location>
</feature>
<evidence type="ECO:0000259" key="11">
    <source>
        <dbReference type="Pfam" id="PF23598"/>
    </source>
</evidence>
<dbReference type="PANTHER" id="PTHR23155:SF1114">
    <property type="entry name" value="OS02G0475500 PROTEIN"/>
    <property type="match status" value="1"/>
</dbReference>
<evidence type="ECO:0000256" key="5">
    <source>
        <dbReference type="ARBA" id="ARBA00022821"/>
    </source>
</evidence>
<dbReference type="Pfam" id="PF18052">
    <property type="entry name" value="Rx_N"/>
    <property type="match status" value="1"/>
</dbReference>
<protein>
    <submittedName>
        <fullName evidence="12">Disease resistance protein RPM1</fullName>
    </submittedName>
</protein>
<evidence type="ECO:0000256" key="4">
    <source>
        <dbReference type="ARBA" id="ARBA00022741"/>
    </source>
</evidence>
<comment type="similarity">
    <text evidence="1">Belongs to the disease resistance NB-LRR family.</text>
</comment>
<keyword evidence="13" id="KW-1185">Reference proteome</keyword>
<evidence type="ECO:0000256" key="7">
    <source>
        <dbReference type="SAM" id="Phobius"/>
    </source>
</evidence>
<feature type="region of interest" description="Disordered" evidence="6">
    <location>
        <begin position="371"/>
        <end position="396"/>
    </location>
</feature>
<keyword evidence="7" id="KW-0812">Transmembrane</keyword>
<accession>A0AAV8F0N3</accession>
<dbReference type="Pfam" id="PF00931">
    <property type="entry name" value="NB-ARC"/>
    <property type="match status" value="1"/>
</dbReference>
<feature type="domain" description="Disease resistance R13L4/SHOC-2-like LRR" evidence="11">
    <location>
        <begin position="616"/>
        <end position="714"/>
    </location>
</feature>
<evidence type="ECO:0000256" key="6">
    <source>
        <dbReference type="SAM" id="MobiDB-lite"/>
    </source>
</evidence>
<dbReference type="GO" id="GO:0009626">
    <property type="term" value="P:plant-type hypersensitive response"/>
    <property type="evidence" value="ECO:0007669"/>
    <property type="project" value="UniProtKB-ARBA"/>
</dbReference>
<feature type="domain" description="Disease resistance protein winged helix" evidence="10">
    <location>
        <begin position="494"/>
        <end position="566"/>
    </location>
</feature>
<keyword evidence="2" id="KW-0433">Leucine-rich repeat</keyword>
<dbReference type="FunFam" id="1.10.10.10:FF:000322">
    <property type="entry name" value="Probable disease resistance protein At1g63360"/>
    <property type="match status" value="1"/>
</dbReference>
<dbReference type="InterPro" id="IPR038005">
    <property type="entry name" value="RX-like_CC"/>
</dbReference>
<dbReference type="Gene3D" id="3.40.50.300">
    <property type="entry name" value="P-loop containing nucleotide triphosphate hydrolases"/>
    <property type="match status" value="1"/>
</dbReference>